<dbReference type="Gene3D" id="3.40.50.300">
    <property type="entry name" value="P-loop containing nucleotide triphosphate hydrolases"/>
    <property type="match status" value="2"/>
</dbReference>
<gene>
    <name evidence="2" type="ORF">IC231_04935</name>
</gene>
<reference evidence="2 3" key="1">
    <citation type="submission" date="2020-09" db="EMBL/GenBank/DDBJ databases">
        <authorList>
            <person name="Kim M.K."/>
        </authorList>
    </citation>
    <scope>NUCLEOTIDE SEQUENCE [LARGE SCALE GENOMIC DNA]</scope>
    <source>
        <strain evidence="2 3">BT646</strain>
    </source>
</reference>
<dbReference type="PANTHER" id="PTHR37291">
    <property type="entry name" value="5-METHYLCYTOSINE-SPECIFIC RESTRICTION ENZYME B"/>
    <property type="match status" value="1"/>
</dbReference>
<dbReference type="PANTHER" id="PTHR37291:SF1">
    <property type="entry name" value="TYPE IV METHYL-DIRECTED RESTRICTION ENZYME ECOKMCRB SUBUNIT"/>
    <property type="match status" value="1"/>
</dbReference>
<dbReference type="SUPFAM" id="SSF52540">
    <property type="entry name" value="P-loop containing nucleoside triphosphate hydrolases"/>
    <property type="match status" value="1"/>
</dbReference>
<evidence type="ECO:0000259" key="1">
    <source>
        <dbReference type="SMART" id="SM00382"/>
    </source>
</evidence>
<dbReference type="SMART" id="SM00382">
    <property type="entry name" value="AAA"/>
    <property type="match status" value="1"/>
</dbReference>
<evidence type="ECO:0000313" key="3">
    <source>
        <dbReference type="Proteomes" id="UP000642468"/>
    </source>
</evidence>
<protein>
    <submittedName>
        <fullName evidence="2">AAA family ATPase</fullName>
    </submittedName>
</protein>
<accession>A0ABR8JC79</accession>
<dbReference type="InterPro" id="IPR011704">
    <property type="entry name" value="ATPase_dyneun-rel_AAA"/>
</dbReference>
<comment type="caution">
    <text evidence="2">The sequence shown here is derived from an EMBL/GenBank/DDBJ whole genome shotgun (WGS) entry which is preliminary data.</text>
</comment>
<feature type="domain" description="AAA+ ATPase" evidence="1">
    <location>
        <begin position="232"/>
        <end position="532"/>
    </location>
</feature>
<dbReference type="InterPro" id="IPR027417">
    <property type="entry name" value="P-loop_NTPase"/>
</dbReference>
<dbReference type="Pfam" id="PF07728">
    <property type="entry name" value="AAA_5"/>
    <property type="match status" value="1"/>
</dbReference>
<sequence>MAVASNAESFVTDIQALASAELTSDQKAALRRFHSTLTLPLTIVSGNAAAISPSPTMPKTIELHGRPIYKVSMGKFNGTNKGRLFLAELRKRGWLTVNEYCPDGQGELFKSGLQIGDYVYACAGSQQLWGIYRISGDWQYFPDDISGMVDDLEDWGYRSAELVASPIKENTANLTDLASWWAPSGYRTVAPVTDLALANEKLFQPYFNLKVVSYSSQQEWEKAEAAFQKRFPNPNIILYGPPGTGKTHSTLELAYEILTGQRPTSYEAAQQLFRQELGQRLEFVTFHQSFTYEDFVQGFRPEVLNGNMVFQKTDGVFYRIAKRARDEYQRQTATPDAPVAVGFEEVFNQLMDPLVERDEEIVLPMKAAGYQFSIVDFGDGYITFKRGKDGHLVNVQNSTLKSLYEGTLVQPNPSGNQIYHQAIVKRLHELSEQTDTAPVETMPEPPRNYVLIIDEINRANIAKVFGELITLLEKDKRLGGSNTLPVTLPSGETNFTVPVNLYVIGTMNTADRSLALLDIALRRRFEFRPLYPLDKINNEPIPHAAVLKALNERIRHHKSRDFQIGHAYFLNPQETLPAIFNGKVIPLLYEYFLNDEAKVQTLLTEANIPCYLDETVGLRYGTAS</sequence>
<evidence type="ECO:0000313" key="2">
    <source>
        <dbReference type="EMBL" id="MBD2714375.1"/>
    </source>
</evidence>
<proteinExistence type="predicted"/>
<dbReference type="InterPro" id="IPR003593">
    <property type="entry name" value="AAA+_ATPase"/>
</dbReference>
<organism evidence="2 3">
    <name type="scientific">Hymenobacter duratus</name>
    <dbReference type="NCBI Taxonomy" id="2771356"/>
    <lineage>
        <taxon>Bacteria</taxon>
        <taxon>Pseudomonadati</taxon>
        <taxon>Bacteroidota</taxon>
        <taxon>Cytophagia</taxon>
        <taxon>Cytophagales</taxon>
        <taxon>Hymenobacteraceae</taxon>
        <taxon>Hymenobacter</taxon>
    </lineage>
</organism>
<dbReference type="EMBL" id="JACWZZ010000001">
    <property type="protein sequence ID" value="MBD2714375.1"/>
    <property type="molecule type" value="Genomic_DNA"/>
</dbReference>
<dbReference type="InterPro" id="IPR052934">
    <property type="entry name" value="Methyl-DNA_Rec/Restrict_Enz"/>
</dbReference>
<dbReference type="Proteomes" id="UP000642468">
    <property type="component" value="Unassembled WGS sequence"/>
</dbReference>
<dbReference type="RefSeq" id="WP_190783461.1">
    <property type="nucleotide sequence ID" value="NZ_JACWZZ010000001.1"/>
</dbReference>
<keyword evidence="3" id="KW-1185">Reference proteome</keyword>
<name>A0ABR8JC79_9BACT</name>